<keyword evidence="2" id="KW-0433">Leucine-rich repeat</keyword>
<dbReference type="AlphaFoldDB" id="A0A2U1N308"/>
<comment type="similarity">
    <text evidence="1">Belongs to the disease resistance NB-LRR family.</text>
</comment>
<evidence type="ECO:0000313" key="6">
    <source>
        <dbReference type="Proteomes" id="UP000245207"/>
    </source>
</evidence>
<dbReference type="Gene3D" id="1.10.10.10">
    <property type="entry name" value="Winged helix-like DNA-binding domain superfamily/Winged helix DNA-binding domain"/>
    <property type="match status" value="1"/>
</dbReference>
<evidence type="ECO:0000256" key="2">
    <source>
        <dbReference type="ARBA" id="ARBA00022614"/>
    </source>
</evidence>
<accession>A0A2U1N308</accession>
<dbReference type="Gene3D" id="3.40.50.300">
    <property type="entry name" value="P-loop containing nucleotide triphosphate hydrolases"/>
    <property type="match status" value="1"/>
</dbReference>
<dbReference type="InterPro" id="IPR027417">
    <property type="entry name" value="P-loop_NTPase"/>
</dbReference>
<proteinExistence type="inferred from homology"/>
<dbReference type="SUPFAM" id="SSF52540">
    <property type="entry name" value="P-loop containing nucleoside triphosphate hydrolases"/>
    <property type="match status" value="1"/>
</dbReference>
<dbReference type="GO" id="GO:0098542">
    <property type="term" value="P:defense response to other organism"/>
    <property type="evidence" value="ECO:0007669"/>
    <property type="project" value="TreeGrafter"/>
</dbReference>
<keyword evidence="5" id="KW-0378">Hydrolase</keyword>
<dbReference type="Proteomes" id="UP000245207">
    <property type="component" value="Unassembled WGS sequence"/>
</dbReference>
<dbReference type="Pfam" id="PF00931">
    <property type="entry name" value="NB-ARC"/>
    <property type="match status" value="1"/>
</dbReference>
<gene>
    <name evidence="5" type="ORF">CTI12_AA312720</name>
</gene>
<evidence type="ECO:0000256" key="3">
    <source>
        <dbReference type="ARBA" id="ARBA00022737"/>
    </source>
</evidence>
<keyword evidence="3" id="KW-0677">Repeat</keyword>
<dbReference type="InterPro" id="IPR044974">
    <property type="entry name" value="Disease_R_plants"/>
</dbReference>
<dbReference type="PANTHER" id="PTHR23155:SF1221">
    <property type="entry name" value="OS11G0481150 PROTEIN"/>
    <property type="match status" value="1"/>
</dbReference>
<dbReference type="Gene3D" id="1.10.8.430">
    <property type="entry name" value="Helical domain of apoptotic protease-activating factors"/>
    <property type="match status" value="1"/>
</dbReference>
<dbReference type="PRINTS" id="PR00364">
    <property type="entry name" value="DISEASERSIST"/>
</dbReference>
<evidence type="ECO:0000259" key="4">
    <source>
        <dbReference type="Pfam" id="PF00931"/>
    </source>
</evidence>
<dbReference type="PANTHER" id="PTHR23155">
    <property type="entry name" value="DISEASE RESISTANCE PROTEIN RP"/>
    <property type="match status" value="1"/>
</dbReference>
<dbReference type="InterPro" id="IPR042197">
    <property type="entry name" value="Apaf_helical"/>
</dbReference>
<protein>
    <submittedName>
        <fullName evidence="5">NB-ARC, P-loop containing nucleoside triphosphate hydrolase</fullName>
    </submittedName>
</protein>
<dbReference type="GO" id="GO:0016787">
    <property type="term" value="F:hydrolase activity"/>
    <property type="evidence" value="ECO:0007669"/>
    <property type="project" value="UniProtKB-KW"/>
</dbReference>
<evidence type="ECO:0000256" key="1">
    <source>
        <dbReference type="ARBA" id="ARBA00008894"/>
    </source>
</evidence>
<sequence length="248" mass="28364">MEDPDGCTGYTLTRVNWTDSVNGHPCTYYPNEVSPGLIHELRQSKFTNSYMFARKFSSDCLEPFEGKRFIIVLDDVWIERSQRKKWTTLSKSLSVGAKGSIVVITTRSMETSVMMAKVPELQLELGILSEESSWLLFWKLAFPQGNIVPDELELIGKMIVEKCNGLPLVVESLGSLISKSRLNAWEQVLHSNMCEVDKNEILHALMLSYDFLLPHVKRCFAYCCLFPKGYVLRKDSLILLWMALWQIA</sequence>
<reference evidence="5 6" key="1">
    <citation type="journal article" date="2018" name="Mol. Plant">
        <title>The genome of Artemisia annua provides insight into the evolution of Asteraceae family and artemisinin biosynthesis.</title>
        <authorList>
            <person name="Shen Q."/>
            <person name="Zhang L."/>
            <person name="Liao Z."/>
            <person name="Wang S."/>
            <person name="Yan T."/>
            <person name="Shi P."/>
            <person name="Liu M."/>
            <person name="Fu X."/>
            <person name="Pan Q."/>
            <person name="Wang Y."/>
            <person name="Lv Z."/>
            <person name="Lu X."/>
            <person name="Zhang F."/>
            <person name="Jiang W."/>
            <person name="Ma Y."/>
            <person name="Chen M."/>
            <person name="Hao X."/>
            <person name="Li L."/>
            <person name="Tang Y."/>
            <person name="Lv G."/>
            <person name="Zhou Y."/>
            <person name="Sun X."/>
            <person name="Brodelius P.E."/>
            <person name="Rose J.K.C."/>
            <person name="Tang K."/>
        </authorList>
    </citation>
    <scope>NUCLEOTIDE SEQUENCE [LARGE SCALE GENOMIC DNA]</scope>
    <source>
        <strain evidence="6">cv. Huhao1</strain>
        <tissue evidence="5">Leaf</tissue>
    </source>
</reference>
<organism evidence="5 6">
    <name type="scientific">Artemisia annua</name>
    <name type="common">Sweet wormwood</name>
    <dbReference type="NCBI Taxonomy" id="35608"/>
    <lineage>
        <taxon>Eukaryota</taxon>
        <taxon>Viridiplantae</taxon>
        <taxon>Streptophyta</taxon>
        <taxon>Embryophyta</taxon>
        <taxon>Tracheophyta</taxon>
        <taxon>Spermatophyta</taxon>
        <taxon>Magnoliopsida</taxon>
        <taxon>eudicotyledons</taxon>
        <taxon>Gunneridae</taxon>
        <taxon>Pentapetalae</taxon>
        <taxon>asterids</taxon>
        <taxon>campanulids</taxon>
        <taxon>Asterales</taxon>
        <taxon>Asteraceae</taxon>
        <taxon>Asteroideae</taxon>
        <taxon>Anthemideae</taxon>
        <taxon>Artemisiinae</taxon>
        <taxon>Artemisia</taxon>
    </lineage>
</organism>
<feature type="domain" description="NB-ARC" evidence="4">
    <location>
        <begin position="55"/>
        <end position="144"/>
    </location>
</feature>
<dbReference type="EMBL" id="PKPP01003744">
    <property type="protein sequence ID" value="PWA67891.1"/>
    <property type="molecule type" value="Genomic_DNA"/>
</dbReference>
<dbReference type="OrthoDB" id="5279713at2759"/>
<evidence type="ECO:0000313" key="5">
    <source>
        <dbReference type="EMBL" id="PWA67891.1"/>
    </source>
</evidence>
<dbReference type="InterPro" id="IPR036388">
    <property type="entry name" value="WH-like_DNA-bd_sf"/>
</dbReference>
<comment type="caution">
    <text evidence="5">The sequence shown here is derived from an EMBL/GenBank/DDBJ whole genome shotgun (WGS) entry which is preliminary data.</text>
</comment>
<keyword evidence="6" id="KW-1185">Reference proteome</keyword>
<name>A0A2U1N308_ARTAN</name>
<dbReference type="STRING" id="35608.A0A2U1N308"/>
<dbReference type="InterPro" id="IPR002182">
    <property type="entry name" value="NB-ARC"/>
</dbReference>
<dbReference type="GO" id="GO:0043531">
    <property type="term" value="F:ADP binding"/>
    <property type="evidence" value="ECO:0007669"/>
    <property type="project" value="InterPro"/>
</dbReference>